<reference evidence="2" key="1">
    <citation type="submission" date="2020-08" db="EMBL/GenBank/DDBJ databases">
        <title>A bifunctional nitrone conjugated secondary metabolite targeting the ribosome.</title>
        <authorList>
            <person name="Limbrick E.M."/>
            <person name="Graf M."/>
            <person name="Derewacz D.K."/>
            <person name="Nguyen F."/>
            <person name="Spraggins J.M."/>
            <person name="Wieland M."/>
            <person name="Ynigez-Gutierrez A.E."/>
            <person name="Reisman B.J."/>
            <person name="Zinshteyn B."/>
            <person name="McCulloch K."/>
            <person name="Iverson T.M."/>
            <person name="Green R."/>
            <person name="Wilson D.N."/>
            <person name="Bachmann B.O."/>
        </authorList>
    </citation>
    <scope>NUCLEOTIDE SEQUENCE</scope>
    <source>
        <strain evidence="2">Africana</strain>
    </source>
</reference>
<dbReference type="PANTHER" id="PTHR48079:SF6">
    <property type="entry name" value="NAD(P)-BINDING DOMAIN-CONTAINING PROTEIN-RELATED"/>
    <property type="match status" value="1"/>
</dbReference>
<dbReference type="PANTHER" id="PTHR48079">
    <property type="entry name" value="PROTEIN YEEZ"/>
    <property type="match status" value="1"/>
</dbReference>
<dbReference type="InterPro" id="IPR051783">
    <property type="entry name" value="NAD(P)-dependent_oxidoreduct"/>
</dbReference>
<dbReference type="EMBL" id="CP058905">
    <property type="protein sequence ID" value="QLJ99541.1"/>
    <property type="molecule type" value="Genomic_DNA"/>
</dbReference>
<dbReference type="Gene3D" id="3.40.50.720">
    <property type="entry name" value="NAD(P)-binding Rossmann-like Domain"/>
    <property type="match status" value="1"/>
</dbReference>
<proteinExistence type="predicted"/>
<dbReference type="Pfam" id="PF01370">
    <property type="entry name" value="Epimerase"/>
    <property type="match status" value="1"/>
</dbReference>
<dbReference type="GO" id="GO:0004029">
    <property type="term" value="F:aldehyde dehydrogenase (NAD+) activity"/>
    <property type="evidence" value="ECO:0007669"/>
    <property type="project" value="TreeGrafter"/>
</dbReference>
<accession>A0A7D5Y927</accession>
<evidence type="ECO:0000313" key="2">
    <source>
        <dbReference type="EMBL" id="QLJ99541.1"/>
    </source>
</evidence>
<dbReference type="AlphaFoldDB" id="A0A7D5Y927"/>
<feature type="domain" description="NAD-dependent epimerase/dehydratase" evidence="1">
    <location>
        <begin position="6"/>
        <end position="213"/>
    </location>
</feature>
<dbReference type="SUPFAM" id="SSF51735">
    <property type="entry name" value="NAD(P)-binding Rossmann-fold domains"/>
    <property type="match status" value="1"/>
</dbReference>
<protein>
    <submittedName>
        <fullName evidence="2">NAD(P)H-binding protein</fullName>
    </submittedName>
</protein>
<dbReference type="InterPro" id="IPR001509">
    <property type="entry name" value="Epimerase_deHydtase"/>
</dbReference>
<gene>
    <name evidence="2" type="ORF">HZU44_05300</name>
</gene>
<name>A0A7D5Y927_9ACTN</name>
<sequence>MSRSGMVIGATGQLGVAVVARLVAAGYDVTAVSRGTRPAPWPDSDRVRVVHADRDDDASLRRAVGGGCDLVVDCVGATPDHARQWRDLAGEVGSVAVVSTAAVYADAVGRTLETAAAGRAPDFDGPRRETDRTVEPGTGSYAAVRRAFELAMIDIDDLDVTVLRPGALYGVGGVFLREWYLVRRVLDGRSRVILAHRGTNRWHGTATENLAALAVHCAALPGRRVLNAADAQAPTVLDITRLVGERLGHHFEVVPLDGGPAAGVGNSPWSSSRSGLVLDLSAASALGFTPPVDHRTAIADAAASLYERAKAGAPELRPLLDGDPFGHHDYAAEDAWLAGHPTGQPESAR</sequence>
<dbReference type="GO" id="GO:0005737">
    <property type="term" value="C:cytoplasm"/>
    <property type="evidence" value="ECO:0007669"/>
    <property type="project" value="TreeGrafter"/>
</dbReference>
<evidence type="ECO:0000259" key="1">
    <source>
        <dbReference type="Pfam" id="PF01370"/>
    </source>
</evidence>
<organism evidence="2">
    <name type="scientific">Micromonospora carbonacea</name>
    <dbReference type="NCBI Taxonomy" id="47853"/>
    <lineage>
        <taxon>Bacteria</taxon>
        <taxon>Bacillati</taxon>
        <taxon>Actinomycetota</taxon>
        <taxon>Actinomycetes</taxon>
        <taxon>Micromonosporales</taxon>
        <taxon>Micromonosporaceae</taxon>
        <taxon>Micromonospora</taxon>
    </lineage>
</organism>
<dbReference type="InterPro" id="IPR036291">
    <property type="entry name" value="NAD(P)-bd_dom_sf"/>
</dbReference>